<feature type="domain" description="EGF-like" evidence="10">
    <location>
        <begin position="440"/>
        <end position="483"/>
    </location>
</feature>
<dbReference type="PROSITE" id="PS01187">
    <property type="entry name" value="EGF_CA"/>
    <property type="match status" value="7"/>
</dbReference>
<dbReference type="Pfam" id="PF07645">
    <property type="entry name" value="EGF_CA"/>
    <property type="match status" value="6"/>
</dbReference>
<dbReference type="SMART" id="SM00274">
    <property type="entry name" value="FOLN"/>
    <property type="match status" value="7"/>
</dbReference>
<dbReference type="InterPro" id="IPR026823">
    <property type="entry name" value="cEGF"/>
</dbReference>
<dbReference type="InterPro" id="IPR006150">
    <property type="entry name" value="Cys_repeat_1"/>
</dbReference>
<feature type="non-terminal residue" evidence="12">
    <location>
        <position position="1227"/>
    </location>
</feature>
<dbReference type="SUPFAM" id="SSF57196">
    <property type="entry name" value="EGF/Laminin"/>
    <property type="match status" value="5"/>
</dbReference>
<evidence type="ECO:0000256" key="4">
    <source>
        <dbReference type="ARBA" id="ARBA00022729"/>
    </source>
</evidence>
<dbReference type="InterPro" id="IPR049883">
    <property type="entry name" value="NOTCH1_EGF-like"/>
</dbReference>
<dbReference type="Pfam" id="PF12661">
    <property type="entry name" value="hEGF"/>
    <property type="match status" value="1"/>
</dbReference>
<dbReference type="PANTHER" id="PTHR22963:SF39">
    <property type="entry name" value="DUMPY"/>
    <property type="match status" value="1"/>
</dbReference>
<evidence type="ECO:0000259" key="10">
    <source>
        <dbReference type="PROSITE" id="PS50026"/>
    </source>
</evidence>
<reference evidence="12" key="1">
    <citation type="submission" date="2025-08" db="UniProtKB">
        <authorList>
            <consortium name="RefSeq"/>
        </authorList>
    </citation>
    <scope>IDENTIFICATION</scope>
    <source>
        <tissue evidence="12">Muscle</tissue>
    </source>
</reference>
<dbReference type="RefSeq" id="XP_022247956.1">
    <property type="nucleotide sequence ID" value="XM_022392248.1"/>
</dbReference>
<feature type="domain" description="EGF-like" evidence="10">
    <location>
        <begin position="688"/>
        <end position="730"/>
    </location>
</feature>
<comment type="subcellular location">
    <subcellularLocation>
        <location evidence="1">Secreted</location>
    </subcellularLocation>
</comment>
<evidence type="ECO:0000256" key="1">
    <source>
        <dbReference type="ARBA" id="ARBA00004613"/>
    </source>
</evidence>
<proteinExistence type="predicted"/>
<dbReference type="SMART" id="SM00286">
    <property type="entry name" value="PTI"/>
    <property type="match status" value="5"/>
</dbReference>
<evidence type="ECO:0000256" key="2">
    <source>
        <dbReference type="ARBA" id="ARBA00022525"/>
    </source>
</evidence>
<dbReference type="GeneID" id="106464512"/>
<dbReference type="InterPro" id="IPR000152">
    <property type="entry name" value="EGF-type_Asp/Asn_hydroxyl_site"/>
</dbReference>
<keyword evidence="4" id="KW-0732">Signal</keyword>
<feature type="domain" description="EGF-like" evidence="10">
    <location>
        <begin position="983"/>
        <end position="1024"/>
    </location>
</feature>
<evidence type="ECO:0000256" key="7">
    <source>
        <dbReference type="ARBA" id="ARBA00023157"/>
    </source>
</evidence>
<evidence type="ECO:0000256" key="8">
    <source>
        <dbReference type="ARBA" id="ARBA00023180"/>
    </source>
</evidence>
<evidence type="ECO:0000313" key="11">
    <source>
        <dbReference type="Proteomes" id="UP000694941"/>
    </source>
</evidence>
<dbReference type="InterPro" id="IPR024731">
    <property type="entry name" value="NELL2-like_EGF"/>
</dbReference>
<dbReference type="SMART" id="SM00289">
    <property type="entry name" value="WR1"/>
    <property type="match status" value="7"/>
</dbReference>
<dbReference type="InterPro" id="IPR000742">
    <property type="entry name" value="EGF"/>
</dbReference>
<organism evidence="11 12">
    <name type="scientific">Limulus polyphemus</name>
    <name type="common">Atlantic horseshoe crab</name>
    <dbReference type="NCBI Taxonomy" id="6850"/>
    <lineage>
        <taxon>Eukaryota</taxon>
        <taxon>Metazoa</taxon>
        <taxon>Ecdysozoa</taxon>
        <taxon>Arthropoda</taxon>
        <taxon>Chelicerata</taxon>
        <taxon>Merostomata</taxon>
        <taxon>Xiphosura</taxon>
        <taxon>Limulidae</taxon>
        <taxon>Limulus</taxon>
    </lineage>
</organism>
<accession>A0ABM1SWF0</accession>
<evidence type="ECO:0000256" key="6">
    <source>
        <dbReference type="ARBA" id="ARBA00022837"/>
    </source>
</evidence>
<dbReference type="PANTHER" id="PTHR22963">
    <property type="entry name" value="ENDOGLIN-RELATED"/>
    <property type="match status" value="1"/>
</dbReference>
<dbReference type="Gene3D" id="2.90.20.10">
    <property type="entry name" value="Plasmodium vivax P25 domain"/>
    <property type="match status" value="1"/>
</dbReference>
<dbReference type="PROSITE" id="PS50026">
    <property type="entry name" value="EGF_3"/>
    <property type="match status" value="10"/>
</dbReference>
<dbReference type="Proteomes" id="UP000694941">
    <property type="component" value="Unplaced"/>
</dbReference>
<feature type="domain" description="EGF-like" evidence="10">
    <location>
        <begin position="143"/>
        <end position="187"/>
    </location>
</feature>
<dbReference type="Gene3D" id="2.10.25.10">
    <property type="entry name" value="Laminin"/>
    <property type="match status" value="11"/>
</dbReference>
<feature type="domain" description="EGF-like" evidence="10">
    <location>
        <begin position="233"/>
        <end position="277"/>
    </location>
</feature>
<evidence type="ECO:0000256" key="9">
    <source>
        <dbReference type="PROSITE-ProRule" id="PRU00076"/>
    </source>
</evidence>
<keyword evidence="11" id="KW-1185">Reference proteome</keyword>
<feature type="domain" description="EGF-like" evidence="10">
    <location>
        <begin position="58"/>
        <end position="95"/>
    </location>
</feature>
<feature type="domain" description="EGF-like" evidence="10">
    <location>
        <begin position="188"/>
        <end position="232"/>
    </location>
</feature>
<keyword evidence="7" id="KW-1015">Disulfide bond</keyword>
<name>A0ABM1SWF0_LIMPO</name>
<dbReference type="InterPro" id="IPR001881">
    <property type="entry name" value="EGF-like_Ca-bd_dom"/>
</dbReference>
<dbReference type="InterPro" id="IPR013032">
    <property type="entry name" value="EGF-like_CS"/>
</dbReference>
<sequence>MSQDNGNFHNIYLGFLYAHATVTVRCQEDTDCVENAQCVNRNCECTKGYRINGIECVDFNECQIPNVCGFNAICSNTLGNYRCECRNGYVKISPTSKSPCKAPCDGIDCGPHATCRVNGQEANCICDRGFTFDPSDIKAGCIDVNECDSIHGPSGLCGQGAICTNLLGSYNCACPPGFTGDPFRYCEDINECDAAYGVSGQCGAGALCDNSLGGYSCSCPPGYTGNARVRCQDINECSQAFGPNGRCGVSSTCTNTEGSFECRCPSGTTGDPFKKCYPVISCEKNTDCPGNALCQNEWCFCPSPNFGDDCKHPCDAIFCVDSAKCQLDPTGHPICVCSPGYTGRSNSLPGCLDIDECSASENTCGREAVCRNVPGSFECVCPQGFFGDPYQNCFSREMTSTCSASKPCGPKEECVLVESLPKCVCKRGYVINPVTQKCRDVNECTEFRDKQPCGLDAICMNLEGSYACYCPQGFQGNPYSICLPNVIPCHKDSQCPGNTVCVENSFHHFHCGCRFPFIQEGEYCIKASRNCSTVNPCPENQECVFTGSNYGFCICPHGYTVEADGYCRDINECTEINEWSLCGPNAKCLNLPGAYDCVCGNGYTGNPKKGCSLIEIFCNINTKCPSNQQCIHGQCKCIPPYVLEGGICEHPCRWKKCGQYSSCVLGLQGPICKCNKGFKGNPNEGCWDVNECTSGLPVDPNGPCGVGATCINVVGSYVCECPPGTSGNPDKDGCWGRTPCKWHEDCADNAACDQKGGACIDPCSTAWCGPNAYCVPEHHKASCFCHPGFSGDPYDETKGCESPCAKFWCGLNAHCIVSSDNQGVCLCQEGFVGNPWAGGQCFPDVGCSVNRPCSPSQDCVDGVCVEHCDGIQCGVGARCDRNTGHCVCLPFFIGHPAILCVPPILPPICIPSCGINAHCEYGVPNKCVCNSGYSGNPYQLCGSSQKCDKIQCGLGAQCVTGPGGADCSCPAGLQGNPFLGCLDVDECLLPPIPCGVSASCINTIGSFLCACPSGTVGNPSFACTSPAECEPGEGCSCETDDDCPEGEICSGGNCTDSCTGILCGSGAICSNGICECEGNLIGDPNDLITGCVSPNICEAGKECPCDSDENCPEGEKCVGGNCIDSCEGVVCGPNAHCTNSTCYCDELMTGDPNDILIGCTPIEPNECEDDDACSGNSVCRPDKDGVKKCVDSCEGVVCGPNAHCTSNTCYCDELMTGDPNDILIGCT</sequence>
<dbReference type="SMART" id="SM00181">
    <property type="entry name" value="EGF"/>
    <property type="match status" value="25"/>
</dbReference>
<protein>
    <submittedName>
        <fullName evidence="12">Neurogenic locus notch homolog protein 1-like</fullName>
    </submittedName>
</protein>
<keyword evidence="8" id="KW-0325">Glycoprotein</keyword>
<evidence type="ECO:0000256" key="5">
    <source>
        <dbReference type="ARBA" id="ARBA00022737"/>
    </source>
</evidence>
<dbReference type="Pfam" id="PF12662">
    <property type="entry name" value="cEGF"/>
    <property type="match status" value="1"/>
</dbReference>
<dbReference type="InterPro" id="IPR009030">
    <property type="entry name" value="Growth_fac_rcpt_cys_sf"/>
</dbReference>
<gene>
    <name evidence="12" type="primary">LOC106464512</name>
</gene>
<dbReference type="InterPro" id="IPR003645">
    <property type="entry name" value="Fol_N"/>
</dbReference>
<keyword evidence="2" id="KW-0964">Secreted</keyword>
<feature type="domain" description="EGF-like" evidence="10">
    <location>
        <begin position="353"/>
        <end position="394"/>
    </location>
</feature>
<dbReference type="InterPro" id="IPR018097">
    <property type="entry name" value="EGF_Ca-bd_CS"/>
</dbReference>
<keyword evidence="5" id="KW-0677">Repeat</keyword>
<dbReference type="PROSITE" id="PS01186">
    <property type="entry name" value="EGF_2"/>
    <property type="match status" value="8"/>
</dbReference>
<feature type="domain" description="EGF-like" evidence="10">
    <location>
        <begin position="569"/>
        <end position="612"/>
    </location>
</feature>
<evidence type="ECO:0000256" key="3">
    <source>
        <dbReference type="ARBA" id="ARBA00022536"/>
    </source>
</evidence>
<dbReference type="PROSITE" id="PS00010">
    <property type="entry name" value="ASX_HYDROXYL"/>
    <property type="match status" value="9"/>
</dbReference>
<comment type="caution">
    <text evidence="9">Lacks conserved residue(s) required for the propagation of feature annotation.</text>
</comment>
<feature type="domain" description="EGF-like" evidence="10">
    <location>
        <begin position="527"/>
        <end position="568"/>
    </location>
</feature>
<keyword evidence="3 9" id="KW-0245">EGF-like domain</keyword>
<keyword evidence="6" id="KW-0106">Calcium</keyword>
<dbReference type="CDD" id="cd00054">
    <property type="entry name" value="EGF_CA"/>
    <property type="match status" value="9"/>
</dbReference>
<evidence type="ECO:0000313" key="12">
    <source>
        <dbReference type="RefSeq" id="XP_022247956.1"/>
    </source>
</evidence>
<dbReference type="SMART" id="SM00179">
    <property type="entry name" value="EGF_CA"/>
    <property type="match status" value="10"/>
</dbReference>
<dbReference type="Pfam" id="PF12947">
    <property type="entry name" value="EGF_3"/>
    <property type="match status" value="1"/>
</dbReference>
<dbReference type="SUPFAM" id="SSF57184">
    <property type="entry name" value="Growth factor receptor domain"/>
    <property type="match status" value="4"/>
</dbReference>